<proteinExistence type="predicted"/>
<comment type="caution">
    <text evidence="1">The sequence shown here is derived from an EMBL/GenBank/DDBJ whole genome shotgun (WGS) entry which is preliminary data.</text>
</comment>
<accession>A0ACB8FRK1</accession>
<dbReference type="Proteomes" id="UP000827872">
    <property type="component" value="Linkage Group LG06"/>
</dbReference>
<evidence type="ECO:0000313" key="1">
    <source>
        <dbReference type="EMBL" id="KAH8008203.1"/>
    </source>
</evidence>
<evidence type="ECO:0000313" key="2">
    <source>
        <dbReference type="Proteomes" id="UP000827872"/>
    </source>
</evidence>
<gene>
    <name evidence="1" type="ORF">K3G42_028323</name>
</gene>
<name>A0ACB8FRK1_9SAUR</name>
<keyword evidence="2" id="KW-1185">Reference proteome</keyword>
<reference evidence="1" key="1">
    <citation type="submission" date="2021-08" db="EMBL/GenBank/DDBJ databases">
        <title>The first chromosome-level gecko genome reveals the dynamic sex chromosomes of Neotropical dwarf geckos (Sphaerodactylidae: Sphaerodactylus).</title>
        <authorList>
            <person name="Pinto B.J."/>
            <person name="Keating S.E."/>
            <person name="Gamble T."/>
        </authorList>
    </citation>
    <scope>NUCLEOTIDE SEQUENCE</scope>
    <source>
        <strain evidence="1">TG3544</strain>
    </source>
</reference>
<protein>
    <submittedName>
        <fullName evidence="1">Uncharacterized protein</fullName>
    </submittedName>
</protein>
<sequence>MKLYVVAAILIISCLCLKETESAPNPGIVDDIGNAMKENIDVFGQGVKDFGNVMKVPGKMFGNGIKVFVKPIKAFGDEIENRVKVNK</sequence>
<organism evidence="1 2">
    <name type="scientific">Sphaerodactylus townsendi</name>
    <dbReference type="NCBI Taxonomy" id="933632"/>
    <lineage>
        <taxon>Eukaryota</taxon>
        <taxon>Metazoa</taxon>
        <taxon>Chordata</taxon>
        <taxon>Craniata</taxon>
        <taxon>Vertebrata</taxon>
        <taxon>Euteleostomi</taxon>
        <taxon>Lepidosauria</taxon>
        <taxon>Squamata</taxon>
        <taxon>Bifurcata</taxon>
        <taxon>Gekkota</taxon>
        <taxon>Sphaerodactylidae</taxon>
        <taxon>Sphaerodactylus</taxon>
    </lineage>
</organism>
<dbReference type="EMBL" id="CM037619">
    <property type="protein sequence ID" value="KAH8008203.1"/>
    <property type="molecule type" value="Genomic_DNA"/>
</dbReference>